<sequence length="171" mass="19075">MKKIFILCLGIGLLFSYRGFGQVGEKVFSVNILNMNNDTVALPMLGQKNLLIFYADPSHPGQNKTFRDYFKTHPVSGLEITSYGIVNLAAAPMLPNALIKRMALKEVKGTDGKIYFDPDGILATAWKLPGANNNFTVIFINKNQVIEFYKAGQLTPEEQEQVIALVRKYSN</sequence>
<dbReference type="Proteomes" id="UP001199750">
    <property type="component" value="Unassembled WGS sequence"/>
</dbReference>
<dbReference type="Gene3D" id="3.40.30.10">
    <property type="entry name" value="Glutaredoxin"/>
    <property type="match status" value="1"/>
</dbReference>
<reference evidence="5 6" key="1">
    <citation type="submission" date="2018-08" db="EMBL/GenBank/DDBJ databases">
        <title>A genome reference for cultivated species of the human gut microbiota.</title>
        <authorList>
            <person name="Zou Y."/>
            <person name="Xue W."/>
            <person name="Luo G."/>
        </authorList>
    </citation>
    <scope>NUCLEOTIDE SEQUENCE [LARGE SCALE GENOMIC DNA]</scope>
    <source>
        <strain evidence="3 5">AF14-6AC</strain>
        <strain evidence="2 6">AF16-14</strain>
        <strain evidence="4 7">OF03-11</strain>
    </source>
</reference>
<evidence type="ECO:0000313" key="5">
    <source>
        <dbReference type="Proteomes" id="UP000283426"/>
    </source>
</evidence>
<dbReference type="GeneID" id="61276095"/>
<dbReference type="Proteomes" id="UP000283426">
    <property type="component" value="Unassembled WGS sequence"/>
</dbReference>
<dbReference type="EMBL" id="QRYW01000039">
    <property type="protein sequence ID" value="RGV20570.1"/>
    <property type="molecule type" value="Genomic_DNA"/>
</dbReference>
<evidence type="ECO:0000313" key="2">
    <source>
        <dbReference type="EMBL" id="RGU55964.1"/>
    </source>
</evidence>
<gene>
    <name evidence="3" type="ORF">DWW24_16065</name>
    <name evidence="2" type="ORF">DWW57_10685</name>
    <name evidence="4" type="ORF">DXA53_00120</name>
    <name evidence="1" type="ORF">L0P03_00125</name>
</gene>
<protein>
    <submittedName>
        <fullName evidence="1">YtfJ family protein</fullName>
    </submittedName>
</protein>
<evidence type="ECO:0000313" key="3">
    <source>
        <dbReference type="EMBL" id="RGV20570.1"/>
    </source>
</evidence>
<dbReference type="EMBL" id="JAKNDN010000001">
    <property type="protein sequence ID" value="MCG4958265.1"/>
    <property type="molecule type" value="Genomic_DNA"/>
</dbReference>
<dbReference type="EMBL" id="QRYC01000013">
    <property type="protein sequence ID" value="RGU55964.1"/>
    <property type="molecule type" value="Genomic_DNA"/>
</dbReference>
<accession>A0A1Y3Y110</accession>
<evidence type="ECO:0000313" key="4">
    <source>
        <dbReference type="EMBL" id="RGY09746.1"/>
    </source>
</evidence>
<name>A0A1Y3Y110_9BACT</name>
<dbReference type="RefSeq" id="WP_013613037.1">
    <property type="nucleotide sequence ID" value="NZ_BAABYK010000001.1"/>
</dbReference>
<dbReference type="AlphaFoldDB" id="A0A1Y3Y110"/>
<evidence type="ECO:0000313" key="1">
    <source>
        <dbReference type="EMBL" id="MCG4958265.1"/>
    </source>
</evidence>
<proteinExistence type="predicted"/>
<dbReference type="Proteomes" id="UP000284434">
    <property type="component" value="Unassembled WGS sequence"/>
</dbReference>
<organism evidence="4 7">
    <name type="scientific">Odoribacter splanchnicus</name>
    <dbReference type="NCBI Taxonomy" id="28118"/>
    <lineage>
        <taxon>Bacteria</taxon>
        <taxon>Pseudomonadati</taxon>
        <taxon>Bacteroidota</taxon>
        <taxon>Bacteroidia</taxon>
        <taxon>Bacteroidales</taxon>
        <taxon>Odoribacteraceae</taxon>
        <taxon>Odoribacter</taxon>
    </lineage>
</organism>
<reference evidence="1" key="2">
    <citation type="submission" date="2022-01" db="EMBL/GenBank/DDBJ databases">
        <title>Collection of gut derived symbiotic bacterial strains cultured from healthy donors.</title>
        <authorList>
            <person name="Lin H."/>
            <person name="Kohout C."/>
            <person name="Waligurski E."/>
            <person name="Pamer E.G."/>
        </authorList>
    </citation>
    <scope>NUCLEOTIDE SEQUENCE</scope>
    <source>
        <strain evidence="1">DFI.1.149</strain>
    </source>
</reference>
<evidence type="ECO:0000313" key="6">
    <source>
        <dbReference type="Proteomes" id="UP000284243"/>
    </source>
</evidence>
<dbReference type="OMA" id="NGMARNM"/>
<dbReference type="Proteomes" id="UP000284243">
    <property type="component" value="Unassembled WGS sequence"/>
</dbReference>
<evidence type="ECO:0000313" key="7">
    <source>
        <dbReference type="Proteomes" id="UP000284434"/>
    </source>
</evidence>
<dbReference type="EMBL" id="QSCO01000001">
    <property type="protein sequence ID" value="RGY09746.1"/>
    <property type="molecule type" value="Genomic_DNA"/>
</dbReference>
<comment type="caution">
    <text evidence="4">The sequence shown here is derived from an EMBL/GenBank/DDBJ whole genome shotgun (WGS) entry which is preliminary data.</text>
</comment>